<keyword evidence="14" id="KW-0969">Cilium</keyword>
<dbReference type="PIRSF" id="PIRSF004862">
    <property type="entry name" value="FliF"/>
    <property type="match status" value="1"/>
</dbReference>
<evidence type="ECO:0000256" key="3">
    <source>
        <dbReference type="ARBA" id="ARBA00007971"/>
    </source>
</evidence>
<feature type="domain" description="Flagellar M-ring N-terminal" evidence="12">
    <location>
        <begin position="45"/>
        <end position="214"/>
    </location>
</feature>
<evidence type="ECO:0000256" key="4">
    <source>
        <dbReference type="ARBA" id="ARBA00022475"/>
    </source>
</evidence>
<evidence type="ECO:0000313" key="14">
    <source>
        <dbReference type="EMBL" id="MVB09733.1"/>
    </source>
</evidence>
<comment type="similarity">
    <text evidence="3 9">Belongs to the FliF family.</text>
</comment>
<evidence type="ECO:0000256" key="10">
    <source>
        <dbReference type="SAM" id="MobiDB-lite"/>
    </source>
</evidence>
<dbReference type="InterPro" id="IPR045851">
    <property type="entry name" value="AMP-bd_C_sf"/>
</dbReference>
<evidence type="ECO:0000256" key="7">
    <source>
        <dbReference type="ARBA" id="ARBA00023136"/>
    </source>
</evidence>
<dbReference type="Pfam" id="PF08345">
    <property type="entry name" value="YscJ_FliF_C"/>
    <property type="match status" value="1"/>
</dbReference>
<name>A0A6N8HWG0_9FIRM</name>
<dbReference type="Gene3D" id="3.30.300.30">
    <property type="match status" value="1"/>
</dbReference>
<evidence type="ECO:0000256" key="11">
    <source>
        <dbReference type="SAM" id="Phobius"/>
    </source>
</evidence>
<evidence type="ECO:0000256" key="1">
    <source>
        <dbReference type="ARBA" id="ARBA00004117"/>
    </source>
</evidence>
<evidence type="ECO:0000256" key="9">
    <source>
        <dbReference type="PIRNR" id="PIRNR004862"/>
    </source>
</evidence>
<feature type="transmembrane region" description="Helical" evidence="11">
    <location>
        <begin position="428"/>
        <end position="450"/>
    </location>
</feature>
<feature type="region of interest" description="Disordered" evidence="10">
    <location>
        <begin position="489"/>
        <end position="508"/>
    </location>
</feature>
<keyword evidence="4" id="KW-1003">Cell membrane</keyword>
<dbReference type="GO" id="GO:0003774">
    <property type="term" value="F:cytoskeletal motor activity"/>
    <property type="evidence" value="ECO:0007669"/>
    <property type="project" value="InterPro"/>
</dbReference>
<gene>
    <name evidence="14" type="primary">fliF</name>
    <name evidence="14" type="ORF">CAFE_03980</name>
</gene>
<dbReference type="AlphaFoldDB" id="A0A6N8HWG0"/>
<dbReference type="PANTHER" id="PTHR30046">
    <property type="entry name" value="FLAGELLAR M-RING PROTEIN"/>
    <property type="match status" value="1"/>
</dbReference>
<sequence>MNELKKYIQPIKNFWVKLSAKTKKIIFISLGGVVLLSVVLGLLLNRTQYVVLYSGLDHDEAVAVMAQLKDSGVDYKESDDTIYVPSDKEDSMRMQLANEGYPKSAPNYDFFTSNVGVMTTDYEKKVIEKYQMNQRLEAVIKTLEPIENAYVTISIPDEGDYAWDDQKNAPAASVTVKMKSGQTLNAKQVNGIKQLVAKSVPSLKTENVSVIDNSTGEELNSSDSDTSGSVQMDMTEFKLKIEQQYEDSLQKKILNHLTEIYGQNNISVSVKSQMDLDKKIQNIVTYQPTTSDGKGVVSESTEQHEETRDGSSGGGAAGTESNTETTTYPGVTVNGNIITTKDNKSYKYLVSQVQEQIQSDAAALQDVTVSIIVNDPGMTDAEVTSLKNAVAFASGVSADKVDVMSKSFYSSAQPANAQPAGYALPFDWRLLAAGAGGFLLIVILTVVLLAKRRKKRAKELEEKLMQGEEVNLDGLSRAGISDVPTESIEQIRQSTGGKEEKVRKDLQEFSTQNPEIAAQLIRSWLRGEDDNA</sequence>
<keyword evidence="14" id="KW-0966">Cell projection</keyword>
<keyword evidence="8 9" id="KW-0975">Bacterial flagellum</keyword>
<dbReference type="PRINTS" id="PR01009">
    <property type="entry name" value="FLGMRINGFLIF"/>
</dbReference>
<evidence type="ECO:0000256" key="2">
    <source>
        <dbReference type="ARBA" id="ARBA00004651"/>
    </source>
</evidence>
<comment type="caution">
    <text evidence="14">The sequence shown here is derived from an EMBL/GenBank/DDBJ whole genome shotgun (WGS) entry which is preliminary data.</text>
</comment>
<evidence type="ECO:0000256" key="8">
    <source>
        <dbReference type="ARBA" id="ARBA00023143"/>
    </source>
</evidence>
<feature type="region of interest" description="Disordered" evidence="10">
    <location>
        <begin position="288"/>
        <end position="328"/>
    </location>
</feature>
<comment type="function">
    <text evidence="9">The M ring may be actively involved in energy transduction.</text>
</comment>
<dbReference type="EMBL" id="VWXL01000014">
    <property type="protein sequence ID" value="MVB09733.1"/>
    <property type="molecule type" value="Genomic_DNA"/>
</dbReference>
<accession>A0A6N8HWG0</accession>
<dbReference type="OrthoDB" id="9807026at2"/>
<keyword evidence="15" id="KW-1185">Reference proteome</keyword>
<dbReference type="InterPro" id="IPR013556">
    <property type="entry name" value="Flag_M-ring_C"/>
</dbReference>
<evidence type="ECO:0000313" key="15">
    <source>
        <dbReference type="Proteomes" id="UP000469440"/>
    </source>
</evidence>
<dbReference type="PANTHER" id="PTHR30046:SF0">
    <property type="entry name" value="FLAGELLAR M-RING PROTEIN"/>
    <property type="match status" value="1"/>
</dbReference>
<organism evidence="14 15">
    <name type="scientific">Caproicibacter fermentans</name>
    <dbReference type="NCBI Taxonomy" id="2576756"/>
    <lineage>
        <taxon>Bacteria</taxon>
        <taxon>Bacillati</taxon>
        <taxon>Bacillota</taxon>
        <taxon>Clostridia</taxon>
        <taxon>Eubacteriales</taxon>
        <taxon>Acutalibacteraceae</taxon>
        <taxon>Caproicibacter</taxon>
    </lineage>
</organism>
<keyword evidence="7 11" id="KW-0472">Membrane</keyword>
<dbReference type="GO" id="GO:0009431">
    <property type="term" value="C:bacterial-type flagellum basal body, MS ring"/>
    <property type="evidence" value="ECO:0007669"/>
    <property type="project" value="InterPro"/>
</dbReference>
<feature type="domain" description="Flagellar M-ring C-terminal" evidence="13">
    <location>
        <begin position="257"/>
        <end position="404"/>
    </location>
</feature>
<dbReference type="Pfam" id="PF01514">
    <property type="entry name" value="YscJ_FliF"/>
    <property type="match status" value="1"/>
</dbReference>
<reference evidence="14 15" key="1">
    <citation type="submission" date="2019-09" db="EMBL/GenBank/DDBJ databases">
        <title>Genome sequence of Clostridium sp. EA1.</title>
        <authorList>
            <person name="Poehlein A."/>
            <person name="Bengelsdorf F.R."/>
            <person name="Daniel R."/>
        </authorList>
    </citation>
    <scope>NUCLEOTIDE SEQUENCE [LARGE SCALE GENOMIC DNA]</scope>
    <source>
        <strain evidence="14 15">EA1</strain>
    </source>
</reference>
<keyword evidence="6 11" id="KW-1133">Transmembrane helix</keyword>
<evidence type="ECO:0000259" key="13">
    <source>
        <dbReference type="Pfam" id="PF08345"/>
    </source>
</evidence>
<dbReference type="RefSeq" id="WP_156989663.1">
    <property type="nucleotide sequence ID" value="NZ_VWXL01000014.1"/>
</dbReference>
<feature type="transmembrane region" description="Helical" evidence="11">
    <location>
        <begin position="25"/>
        <end position="44"/>
    </location>
</feature>
<dbReference type="InterPro" id="IPR043427">
    <property type="entry name" value="YscJ/FliF"/>
</dbReference>
<feature type="compositionally biased region" description="Basic and acidic residues" evidence="10">
    <location>
        <begin position="497"/>
        <end position="507"/>
    </location>
</feature>
<dbReference type="GO" id="GO:0005886">
    <property type="term" value="C:plasma membrane"/>
    <property type="evidence" value="ECO:0007669"/>
    <property type="project" value="UniProtKB-SubCell"/>
</dbReference>
<proteinExistence type="inferred from homology"/>
<dbReference type="GO" id="GO:0071973">
    <property type="term" value="P:bacterial-type flagellum-dependent cell motility"/>
    <property type="evidence" value="ECO:0007669"/>
    <property type="project" value="InterPro"/>
</dbReference>
<evidence type="ECO:0000256" key="5">
    <source>
        <dbReference type="ARBA" id="ARBA00022692"/>
    </source>
</evidence>
<dbReference type="InterPro" id="IPR006182">
    <property type="entry name" value="FliF_N_dom"/>
</dbReference>
<dbReference type="InterPro" id="IPR000067">
    <property type="entry name" value="FlgMring_FliF"/>
</dbReference>
<dbReference type="Proteomes" id="UP000469440">
    <property type="component" value="Unassembled WGS sequence"/>
</dbReference>
<dbReference type="NCBIfam" id="TIGR00206">
    <property type="entry name" value="fliF"/>
    <property type="match status" value="1"/>
</dbReference>
<comment type="subcellular location">
    <subcellularLocation>
        <location evidence="1 9">Bacterial flagellum basal body</location>
    </subcellularLocation>
    <subcellularLocation>
        <location evidence="2">Cell membrane</location>
        <topology evidence="2">Multi-pass membrane protein</topology>
    </subcellularLocation>
</comment>
<feature type="compositionally biased region" description="Low complexity" evidence="10">
    <location>
        <begin position="318"/>
        <end position="327"/>
    </location>
</feature>
<evidence type="ECO:0000259" key="12">
    <source>
        <dbReference type="Pfam" id="PF01514"/>
    </source>
</evidence>
<protein>
    <recommendedName>
        <fullName evidence="9">Flagellar M-ring protein</fullName>
    </recommendedName>
</protein>
<evidence type="ECO:0000256" key="6">
    <source>
        <dbReference type="ARBA" id="ARBA00022989"/>
    </source>
</evidence>
<keyword evidence="5 11" id="KW-0812">Transmembrane</keyword>
<keyword evidence="14" id="KW-0282">Flagellum</keyword>